<name>A0A7Y4P4G0_9BURK</name>
<dbReference type="SUPFAM" id="SSF50891">
    <property type="entry name" value="Cyclophilin-like"/>
    <property type="match status" value="1"/>
</dbReference>
<dbReference type="EMBL" id="JABGBO010000001">
    <property type="protein sequence ID" value="NOL48673.1"/>
    <property type="molecule type" value="Genomic_DNA"/>
</dbReference>
<organism evidence="2 3">
    <name type="scientific">Pelistega europaea</name>
    <dbReference type="NCBI Taxonomy" id="106147"/>
    <lineage>
        <taxon>Bacteria</taxon>
        <taxon>Pseudomonadati</taxon>
        <taxon>Pseudomonadota</taxon>
        <taxon>Betaproteobacteria</taxon>
        <taxon>Burkholderiales</taxon>
        <taxon>Alcaligenaceae</taxon>
        <taxon>Pelistega</taxon>
    </lineage>
</organism>
<sequence length="134" mass="15090">MLFPTPIFSQGSIMKIHIETHNKQQSIIASLADNPTARDFYKLLPLKLKLSNYAGVEKIGNLDSRLSTKDAPRSYAGRKGDLTYYAPWGNIAIFTDNSNVGEARGLIYFGRFEQGLEHLHQLPDDTEIIIRPVQ</sequence>
<evidence type="ECO:0000313" key="3">
    <source>
        <dbReference type="Proteomes" id="UP000541421"/>
    </source>
</evidence>
<evidence type="ECO:0000313" key="2">
    <source>
        <dbReference type="EMBL" id="NOL48673.1"/>
    </source>
</evidence>
<reference evidence="2 3" key="1">
    <citation type="submission" date="2020-05" db="EMBL/GenBank/DDBJ databases">
        <authorList>
            <person name="Niu N."/>
        </authorList>
    </citation>
    <scope>NUCLEOTIDE SEQUENCE [LARGE SCALE GENOMIC DNA]</scope>
    <source>
        <strain evidence="2 3">LMG10982</strain>
    </source>
</reference>
<proteinExistence type="predicted"/>
<dbReference type="AlphaFoldDB" id="A0A7Y4P4G0"/>
<evidence type="ECO:0000259" key="1">
    <source>
        <dbReference type="Pfam" id="PF18050"/>
    </source>
</evidence>
<comment type="caution">
    <text evidence="2">The sequence shown here is derived from an EMBL/GenBank/DDBJ whole genome shotgun (WGS) entry which is preliminary data.</text>
</comment>
<dbReference type="Proteomes" id="UP000541421">
    <property type="component" value="Unassembled WGS sequence"/>
</dbReference>
<dbReference type="InterPro" id="IPR029000">
    <property type="entry name" value="Cyclophilin-like_dom_sf"/>
</dbReference>
<dbReference type="InterPro" id="IPR041183">
    <property type="entry name" value="Cyclophilin-like"/>
</dbReference>
<dbReference type="Gene3D" id="2.40.100.20">
    <property type="match status" value="1"/>
</dbReference>
<feature type="domain" description="Cyclophilin-like" evidence="1">
    <location>
        <begin position="24"/>
        <end position="130"/>
    </location>
</feature>
<accession>A0A7Y4P4G0</accession>
<gene>
    <name evidence="2" type="ORF">HKX40_00770</name>
</gene>
<keyword evidence="3" id="KW-1185">Reference proteome</keyword>
<dbReference type="Pfam" id="PF18050">
    <property type="entry name" value="Cyclophil_like2"/>
    <property type="match status" value="1"/>
</dbReference>
<protein>
    <recommendedName>
        <fullName evidence="1">Cyclophilin-like domain-containing protein</fullName>
    </recommendedName>
</protein>